<gene>
    <name evidence="1" type="ORF">CK203_030871</name>
</gene>
<proteinExistence type="predicted"/>
<dbReference type="Proteomes" id="UP000288805">
    <property type="component" value="Unassembled WGS sequence"/>
</dbReference>
<dbReference type="PANTHER" id="PTHR22940:SF4">
    <property type="entry name" value="PROTEIN TIMELESS HOMOLOG"/>
    <property type="match status" value="1"/>
</dbReference>
<dbReference type="EMBL" id="QGNW01000120">
    <property type="protein sequence ID" value="RVW94517.1"/>
    <property type="molecule type" value="Genomic_DNA"/>
</dbReference>
<evidence type="ECO:0000313" key="2">
    <source>
        <dbReference type="Proteomes" id="UP000288805"/>
    </source>
</evidence>
<evidence type="ECO:0000313" key="1">
    <source>
        <dbReference type="EMBL" id="RVW94517.1"/>
    </source>
</evidence>
<dbReference type="PANTHER" id="PTHR22940">
    <property type="entry name" value="TIMEOUT/TIMELESS-2"/>
    <property type="match status" value="1"/>
</dbReference>
<dbReference type="InterPro" id="IPR044998">
    <property type="entry name" value="Timeless"/>
</dbReference>
<accession>A0A438ICZ5</accession>
<name>A0A438ICZ5_VITVI</name>
<protein>
    <submittedName>
        <fullName evidence="1">Uncharacterized protein</fullName>
    </submittedName>
</protein>
<comment type="caution">
    <text evidence="1">The sequence shown here is derived from an EMBL/GenBank/DDBJ whole genome shotgun (WGS) entry which is preliminary data.</text>
</comment>
<dbReference type="AlphaFoldDB" id="A0A438ICZ5"/>
<organism evidence="1 2">
    <name type="scientific">Vitis vinifera</name>
    <name type="common">Grape</name>
    <dbReference type="NCBI Taxonomy" id="29760"/>
    <lineage>
        <taxon>Eukaryota</taxon>
        <taxon>Viridiplantae</taxon>
        <taxon>Streptophyta</taxon>
        <taxon>Embryophyta</taxon>
        <taxon>Tracheophyta</taxon>
        <taxon>Spermatophyta</taxon>
        <taxon>Magnoliopsida</taxon>
        <taxon>eudicotyledons</taxon>
        <taxon>Gunneridae</taxon>
        <taxon>Pentapetalae</taxon>
        <taxon>rosids</taxon>
        <taxon>Vitales</taxon>
        <taxon>Vitaceae</taxon>
        <taxon>Viteae</taxon>
        <taxon>Vitis</taxon>
    </lineage>
</organism>
<sequence>MVFLTMPIEGSSTEIPQQSTLFLWCPSKKAIVSQRGLIPTVNQIARVKVWVFVTMPVEICMSDLELKLSLDDSKEPQTAHIHLYKFFYDQTDRGLTHFLLNLIKSFGSHTNPKDLIGMIYIVVQLMKNLQAHGMLRFLLKSWSHGWRKEDCGRSEHVTERSLENLISDEKQEGFVQIEEPEIPLHGTGSLGGSGEQAAVLDEVDFKVSTLVSALQITMLSKIYVGCLNFIRAIPPGQIATLYAFCGRSVMIWSSLKCYTSLKKESGKWGNLSRHGEIGSTQGKGWMDRSIANALGEDEADVVISHEPVYQKNDNFSEVEEGITPISSSEIEGKRNSGKFKDDRHCSHLIAEALDPDCKVSPVRVSNKLKQLGLKIAPKKRMLQVDVALSNGSNQIMEEARAVGERSAVLFNLLQQCRGKFSEFKDHKRSTYMIASALNGDDTLTATIVPHKLKQLGLHVP</sequence>
<reference evidence="1 2" key="1">
    <citation type="journal article" date="2018" name="PLoS Genet.">
        <title>Population sequencing reveals clonal diversity and ancestral inbreeding in the grapevine cultivar Chardonnay.</title>
        <authorList>
            <person name="Roach M.J."/>
            <person name="Johnson D.L."/>
            <person name="Bohlmann J."/>
            <person name="van Vuuren H.J."/>
            <person name="Jones S.J."/>
            <person name="Pretorius I.S."/>
            <person name="Schmidt S.A."/>
            <person name="Borneman A.R."/>
        </authorList>
    </citation>
    <scope>NUCLEOTIDE SEQUENCE [LARGE SCALE GENOMIC DNA]</scope>
    <source>
        <strain evidence="2">cv. Chardonnay</strain>
        <tissue evidence="1">Leaf</tissue>
    </source>
</reference>